<reference evidence="1 2" key="1">
    <citation type="submission" date="2024-09" db="EMBL/GenBank/DDBJ databases">
        <authorList>
            <person name="Sun Q."/>
            <person name="Mori K."/>
        </authorList>
    </citation>
    <scope>NUCLEOTIDE SEQUENCE [LARGE SCALE GENOMIC DNA]</scope>
    <source>
        <strain evidence="1 2">TBRC 1432</strain>
    </source>
</reference>
<dbReference type="Gene3D" id="3.30.530.20">
    <property type="match status" value="1"/>
</dbReference>
<proteinExistence type="predicted"/>
<evidence type="ECO:0000313" key="1">
    <source>
        <dbReference type="EMBL" id="MFC0542278.1"/>
    </source>
</evidence>
<gene>
    <name evidence="1" type="ORF">ACFFH7_12350</name>
</gene>
<dbReference type="CDD" id="cd07812">
    <property type="entry name" value="SRPBCC"/>
    <property type="match status" value="1"/>
</dbReference>
<sequence length="139" mass="15322">MPSTDLIYTYVVPARPDKVFEHLADPANYVGLSPLVVKVYDVDETGYTAVERFRLGPVKYDNHIRVNLTVGDNVVASDVHSPGGVRMAHRFELSDHVDGCEIVERAHLTAPFGLVRFTAAQARGVLHARRAILTGRLEG</sequence>
<dbReference type="SUPFAM" id="SSF55961">
    <property type="entry name" value="Bet v1-like"/>
    <property type="match status" value="1"/>
</dbReference>
<name>A0ABV6MPN5_9PSEU</name>
<dbReference type="EMBL" id="JBHLUD010000003">
    <property type="protein sequence ID" value="MFC0542278.1"/>
    <property type="molecule type" value="Genomic_DNA"/>
</dbReference>
<evidence type="ECO:0000313" key="2">
    <source>
        <dbReference type="Proteomes" id="UP001589810"/>
    </source>
</evidence>
<protein>
    <submittedName>
        <fullName evidence="1">SRPBCC family protein</fullName>
    </submittedName>
</protein>
<dbReference type="Proteomes" id="UP001589810">
    <property type="component" value="Unassembled WGS sequence"/>
</dbReference>
<accession>A0ABV6MPN5</accession>
<comment type="caution">
    <text evidence="1">The sequence shown here is derived from an EMBL/GenBank/DDBJ whole genome shotgun (WGS) entry which is preliminary data.</text>
</comment>
<organism evidence="1 2">
    <name type="scientific">Kutzneria chonburiensis</name>
    <dbReference type="NCBI Taxonomy" id="1483604"/>
    <lineage>
        <taxon>Bacteria</taxon>
        <taxon>Bacillati</taxon>
        <taxon>Actinomycetota</taxon>
        <taxon>Actinomycetes</taxon>
        <taxon>Pseudonocardiales</taxon>
        <taxon>Pseudonocardiaceae</taxon>
        <taxon>Kutzneria</taxon>
    </lineage>
</organism>
<dbReference type="InterPro" id="IPR023393">
    <property type="entry name" value="START-like_dom_sf"/>
</dbReference>
<keyword evidence="2" id="KW-1185">Reference proteome</keyword>
<dbReference type="RefSeq" id="WP_273942919.1">
    <property type="nucleotide sequence ID" value="NZ_CP097263.1"/>
</dbReference>